<dbReference type="PANTHER" id="PTHR43283:SF17">
    <property type="entry name" value="(LOVD), PUTATIVE (AFU_ORTHOLOGUE AFUA_5G00920)-RELATED"/>
    <property type="match status" value="1"/>
</dbReference>
<protein>
    <recommendedName>
        <fullName evidence="3">Beta-lactamase-related domain-containing protein</fullName>
    </recommendedName>
</protein>
<name>A0A507AIR9_9PEZI</name>
<accession>A0A507AIR9</accession>
<comment type="similarity">
    <text evidence="1">Belongs to the class-A beta-lactamase family.</text>
</comment>
<evidence type="ECO:0000256" key="1">
    <source>
        <dbReference type="ARBA" id="ARBA00009009"/>
    </source>
</evidence>
<dbReference type="RefSeq" id="XP_030991816.1">
    <property type="nucleotide sequence ID" value="XM_031135366.1"/>
</dbReference>
<organism evidence="4 5">
    <name type="scientific">Thyridium curvatum</name>
    <dbReference type="NCBI Taxonomy" id="1093900"/>
    <lineage>
        <taxon>Eukaryota</taxon>
        <taxon>Fungi</taxon>
        <taxon>Dikarya</taxon>
        <taxon>Ascomycota</taxon>
        <taxon>Pezizomycotina</taxon>
        <taxon>Sordariomycetes</taxon>
        <taxon>Sordariomycetidae</taxon>
        <taxon>Thyridiales</taxon>
        <taxon>Thyridiaceae</taxon>
        <taxon>Thyridium</taxon>
    </lineage>
</organism>
<dbReference type="STRING" id="1093900.A0A507AIR9"/>
<evidence type="ECO:0000313" key="4">
    <source>
        <dbReference type="EMBL" id="TPX10105.1"/>
    </source>
</evidence>
<evidence type="ECO:0000313" key="5">
    <source>
        <dbReference type="Proteomes" id="UP000319257"/>
    </source>
</evidence>
<reference evidence="4 5" key="1">
    <citation type="submission" date="2019-06" db="EMBL/GenBank/DDBJ databases">
        <title>Draft genome sequence of the filamentous fungus Phialemoniopsis curvata isolated from diesel fuel.</title>
        <authorList>
            <person name="Varaljay V.A."/>
            <person name="Lyon W.J."/>
            <person name="Crouch A.L."/>
            <person name="Drake C.E."/>
            <person name="Hollomon J.M."/>
            <person name="Nadeau L.J."/>
            <person name="Nunn H.S."/>
            <person name="Stevenson B.S."/>
            <person name="Bojanowski C.L."/>
            <person name="Crookes-Goodson W.J."/>
        </authorList>
    </citation>
    <scope>NUCLEOTIDE SEQUENCE [LARGE SCALE GENOMIC DNA]</scope>
    <source>
        <strain evidence="4 5">D216</strain>
    </source>
</reference>
<dbReference type="OrthoDB" id="428260at2759"/>
<dbReference type="GO" id="GO:0016787">
    <property type="term" value="F:hydrolase activity"/>
    <property type="evidence" value="ECO:0007669"/>
    <property type="project" value="UniProtKB-KW"/>
</dbReference>
<dbReference type="PANTHER" id="PTHR43283">
    <property type="entry name" value="BETA-LACTAMASE-RELATED"/>
    <property type="match status" value="1"/>
</dbReference>
<dbReference type="Pfam" id="PF00144">
    <property type="entry name" value="Beta-lactamase"/>
    <property type="match status" value="1"/>
</dbReference>
<feature type="domain" description="Beta-lactamase-related" evidence="3">
    <location>
        <begin position="7"/>
        <end position="370"/>
    </location>
</feature>
<dbReference type="Gene3D" id="3.40.710.10">
    <property type="entry name" value="DD-peptidase/beta-lactamase superfamily"/>
    <property type="match status" value="1"/>
</dbReference>
<dbReference type="EMBL" id="SKBQ01000005">
    <property type="protein sequence ID" value="TPX10105.1"/>
    <property type="molecule type" value="Genomic_DNA"/>
</dbReference>
<evidence type="ECO:0000259" key="3">
    <source>
        <dbReference type="Pfam" id="PF00144"/>
    </source>
</evidence>
<comment type="caution">
    <text evidence="4">The sequence shown here is derived from an EMBL/GenBank/DDBJ whole genome shotgun (WGS) entry which is preliminary data.</text>
</comment>
<dbReference type="InterPro" id="IPR012338">
    <property type="entry name" value="Beta-lactam/transpept-like"/>
</dbReference>
<evidence type="ECO:0000256" key="2">
    <source>
        <dbReference type="ARBA" id="ARBA00022801"/>
    </source>
</evidence>
<dbReference type="AlphaFoldDB" id="A0A507AIR9"/>
<sequence>MAESNIDTAFQAALDAGKIKGAVICATDREGRFVYNKVMGERTLLSGEKRPQQLDDVLFLASATKLMTAVAAMACVDDGLLSLTGDLSSVVPELAEKQVLTGFSEDGETPILEPQERPVTLEMLLTHSAGTTYHFLDPKIARFRDKFCPPRGPDARMPVEQLFDYPLAYQPGSAWMYGQGCDWAGRAVERATGKTLGGFLRSRVFSRLGVADAAFYPVAREDLRARMVDLNPEDPEAVGRAVLAGMGDTNACTRGDFGGHGLFMTAPDYVTVLRSLLANDGKVLRPETVDAMFEDHLSPSASESFRAVLKGPGGDFICVGTSPDNKAGHGLSGLLTLEDVEGWYGTHTLSWGGGLTFAWFVDRTNNLCGVGAVMASIPVDGELPAELKQVFRRDIYRKRAAWEKDQAA</sequence>
<dbReference type="SUPFAM" id="SSF56601">
    <property type="entry name" value="beta-lactamase/transpeptidase-like"/>
    <property type="match status" value="1"/>
</dbReference>
<dbReference type="InParanoid" id="A0A507AIR9"/>
<dbReference type="Proteomes" id="UP000319257">
    <property type="component" value="Unassembled WGS sequence"/>
</dbReference>
<keyword evidence="2" id="KW-0378">Hydrolase</keyword>
<dbReference type="InterPro" id="IPR050789">
    <property type="entry name" value="Diverse_Enzym_Activities"/>
</dbReference>
<dbReference type="InterPro" id="IPR001466">
    <property type="entry name" value="Beta-lactam-related"/>
</dbReference>
<proteinExistence type="inferred from homology"/>
<dbReference type="GeneID" id="41968749"/>
<keyword evidence="5" id="KW-1185">Reference proteome</keyword>
<gene>
    <name evidence="4" type="ORF">E0L32_001302</name>
</gene>